<gene>
    <name evidence="2" type="ORF">TBK1r_11980</name>
</gene>
<name>A0ABX5XKB0_9BACT</name>
<feature type="transmembrane region" description="Helical" evidence="1">
    <location>
        <begin position="21"/>
        <end position="50"/>
    </location>
</feature>
<dbReference type="PROSITE" id="PS00409">
    <property type="entry name" value="PROKAR_NTER_METHYL"/>
    <property type="match status" value="1"/>
</dbReference>
<dbReference type="InterPro" id="IPR012902">
    <property type="entry name" value="N_methyl_site"/>
</dbReference>
<keyword evidence="1" id="KW-1133">Transmembrane helix</keyword>
<dbReference type="RefSeq" id="WP_145208038.1">
    <property type="nucleotide sequence ID" value="NZ_CP036432.1"/>
</dbReference>
<dbReference type="Proteomes" id="UP000318081">
    <property type="component" value="Chromosome"/>
</dbReference>
<evidence type="ECO:0000256" key="1">
    <source>
        <dbReference type="SAM" id="Phobius"/>
    </source>
</evidence>
<keyword evidence="1" id="KW-0472">Membrane</keyword>
<accession>A0ABX5XKB0</accession>
<evidence type="ECO:0008006" key="4">
    <source>
        <dbReference type="Google" id="ProtNLM"/>
    </source>
</evidence>
<reference evidence="2 3" key="1">
    <citation type="submission" date="2019-02" db="EMBL/GenBank/DDBJ databases">
        <title>Deep-cultivation of Planctomycetes and their phenomic and genomic characterization uncovers novel biology.</title>
        <authorList>
            <person name="Wiegand S."/>
            <person name="Jogler M."/>
            <person name="Boedeker C."/>
            <person name="Pinto D."/>
            <person name="Vollmers J."/>
            <person name="Rivas-Marin E."/>
            <person name="Kohn T."/>
            <person name="Peeters S.H."/>
            <person name="Heuer A."/>
            <person name="Rast P."/>
            <person name="Oberbeckmann S."/>
            <person name="Bunk B."/>
            <person name="Jeske O."/>
            <person name="Meyerdierks A."/>
            <person name="Storesund J.E."/>
            <person name="Kallscheuer N."/>
            <person name="Luecker S."/>
            <person name="Lage O.M."/>
            <person name="Pohl T."/>
            <person name="Merkel B.J."/>
            <person name="Hornburger P."/>
            <person name="Mueller R.-W."/>
            <person name="Bruemmer F."/>
            <person name="Labrenz M."/>
            <person name="Spormann A.M."/>
            <person name="Op den Camp H."/>
            <person name="Overmann J."/>
            <person name="Amann R."/>
            <person name="Jetten M.S.M."/>
            <person name="Mascher T."/>
            <person name="Medema M.H."/>
            <person name="Devos D.P."/>
            <person name="Kaster A.-K."/>
            <person name="Ovreas L."/>
            <person name="Rohde M."/>
            <person name="Galperin M.Y."/>
            <person name="Jogler C."/>
        </authorList>
    </citation>
    <scope>NUCLEOTIDE SEQUENCE [LARGE SCALE GENOMIC DNA]</scope>
    <source>
        <strain evidence="2 3">TBK1r</strain>
    </source>
</reference>
<organism evidence="2 3">
    <name type="scientific">Stieleria magnilauensis</name>
    <dbReference type="NCBI Taxonomy" id="2527963"/>
    <lineage>
        <taxon>Bacteria</taxon>
        <taxon>Pseudomonadati</taxon>
        <taxon>Planctomycetota</taxon>
        <taxon>Planctomycetia</taxon>
        <taxon>Pirellulales</taxon>
        <taxon>Pirellulaceae</taxon>
        <taxon>Stieleria</taxon>
    </lineage>
</organism>
<evidence type="ECO:0000313" key="2">
    <source>
        <dbReference type="EMBL" id="QDV82271.1"/>
    </source>
</evidence>
<keyword evidence="1" id="KW-0812">Transmembrane</keyword>
<sequence length="173" mass="19540">MNRIKTSLTHPRPRVGRAGTAGGFTLVELLLVLTLTASLLGGVISLVSIARRSSLEATQNQFHRQEIRRFADDIRRDVRHSARSVVKDGELELTTATSDRTITYQIDNESLVQRRLVESNDSAPSVDRYAFGKDAKVDVQWLEEIRAVRWTITSTQRPQQPIEILASERSTRE</sequence>
<keyword evidence="3" id="KW-1185">Reference proteome</keyword>
<evidence type="ECO:0000313" key="3">
    <source>
        <dbReference type="Proteomes" id="UP000318081"/>
    </source>
</evidence>
<protein>
    <recommendedName>
        <fullName evidence="4">Prepilin-type N-terminal cleavage/methylation domain-containing protein</fullName>
    </recommendedName>
</protein>
<proteinExistence type="predicted"/>
<dbReference type="EMBL" id="CP036432">
    <property type="protein sequence ID" value="QDV82271.1"/>
    <property type="molecule type" value="Genomic_DNA"/>
</dbReference>